<reference evidence="10" key="1">
    <citation type="submission" date="2015-12" db="EMBL/GenBank/DDBJ databases">
        <authorList>
            <person name="Lodha T.D."/>
            <person name="Chintalapati S."/>
            <person name="Chintalapati V.R."/>
            <person name="Sravanthi T."/>
        </authorList>
    </citation>
    <scope>NUCLEOTIDE SEQUENCE [LARGE SCALE GENOMIC DNA]</scope>
    <source>
        <strain evidence="10">JC133</strain>
    </source>
</reference>
<dbReference type="Gene3D" id="3.30.379.10">
    <property type="entry name" value="Chitobiase/beta-hexosaminidase domain 2-like"/>
    <property type="match status" value="1"/>
</dbReference>
<evidence type="ECO:0000256" key="2">
    <source>
        <dbReference type="ARBA" id="ARBA00006285"/>
    </source>
</evidence>
<dbReference type="InterPro" id="IPR025705">
    <property type="entry name" value="Beta_hexosaminidase_sua/sub"/>
</dbReference>
<evidence type="ECO:0000256" key="3">
    <source>
        <dbReference type="ARBA" id="ARBA00012663"/>
    </source>
</evidence>
<sequence>MSWCVWDDLLPEPQRVTSSSQSVSKGFLLPPVLRLWCSDEVSRATAVAVVESVDRLRTARDISWELCRNREEAHLVIDQGGRAAPVQPGGYRLEVVSRGITLTGVDRDGVAAGLATVFQALLYNRFRCQGEDMLPLPPVVIEDWPAHSWRGFMFDLARHFFPLESLYRFLDLLWLLRFSRFQLHLTDDQGWRIPLEEYPELTDSGAWRDDGTSDQKLYGGAYSHQDLRDLDEAAALRGITIVPEIDLPGHASAVITAYPELGCSGIAPGVETRWGIFESVLCPSRPETGRFIESVFGEVSRLFQGPYVHVGGDEVMTRAWHDCPNCRNEAFRRGIAVDDLYQVLVRSMAEAVLAAGKRPLVWDEASRLDLPRETIVVNWREPEFARAALEGGYQIVLAPQSRRVYLDHKHLDSPLEAGRLGAATVRETSSFEPCSYLGATDSSSGRNILGGQAQLWTEGISWHSQAEYMAVVRLAAASQGLWKGVPGTSRWNEDFQDRLEAMRRVLFSCGVNVYAGPFS</sequence>
<dbReference type="EMBL" id="LPWH01000071">
    <property type="protein sequence ID" value="POR00834.1"/>
    <property type="molecule type" value="Genomic_DNA"/>
</dbReference>
<organism evidence="9 10">
    <name type="scientific">Alkalispirochaeta sphaeroplastigenens</name>
    <dbReference type="NCBI Taxonomy" id="1187066"/>
    <lineage>
        <taxon>Bacteria</taxon>
        <taxon>Pseudomonadati</taxon>
        <taxon>Spirochaetota</taxon>
        <taxon>Spirochaetia</taxon>
        <taxon>Spirochaetales</taxon>
        <taxon>Spirochaetaceae</taxon>
        <taxon>Alkalispirochaeta</taxon>
    </lineage>
</organism>
<dbReference type="OrthoDB" id="1098018at2"/>
<dbReference type="SUPFAM" id="SSF55545">
    <property type="entry name" value="beta-N-acetylhexosaminidase-like domain"/>
    <property type="match status" value="1"/>
</dbReference>
<dbReference type="EC" id="3.2.1.52" evidence="3"/>
<dbReference type="InterPro" id="IPR029018">
    <property type="entry name" value="Hex-like_dom2"/>
</dbReference>
<dbReference type="Pfam" id="PF00728">
    <property type="entry name" value="Glyco_hydro_20"/>
    <property type="match status" value="1"/>
</dbReference>
<dbReference type="PANTHER" id="PTHR22600">
    <property type="entry name" value="BETA-HEXOSAMINIDASE"/>
    <property type="match status" value="1"/>
</dbReference>
<protein>
    <recommendedName>
        <fullName evidence="3">beta-N-acetylhexosaminidase</fullName>
        <ecNumber evidence="3">3.2.1.52</ecNumber>
    </recommendedName>
</protein>
<dbReference type="GO" id="GO:0005975">
    <property type="term" value="P:carbohydrate metabolic process"/>
    <property type="evidence" value="ECO:0007669"/>
    <property type="project" value="InterPro"/>
</dbReference>
<keyword evidence="10" id="KW-1185">Reference proteome</keyword>
<comment type="caution">
    <text evidence="9">The sequence shown here is derived from an EMBL/GenBank/DDBJ whole genome shotgun (WGS) entry which is preliminary data.</text>
</comment>
<dbReference type="PRINTS" id="PR00738">
    <property type="entry name" value="GLHYDRLASE20"/>
</dbReference>
<feature type="domain" description="Beta-hexosaminidase bacterial type N-terminal" evidence="8">
    <location>
        <begin position="9"/>
        <end position="144"/>
    </location>
</feature>
<evidence type="ECO:0000259" key="8">
    <source>
        <dbReference type="Pfam" id="PF02838"/>
    </source>
</evidence>
<dbReference type="GO" id="GO:0016020">
    <property type="term" value="C:membrane"/>
    <property type="evidence" value="ECO:0007669"/>
    <property type="project" value="TreeGrafter"/>
</dbReference>
<dbReference type="PANTHER" id="PTHR22600:SF57">
    <property type="entry name" value="BETA-N-ACETYLHEXOSAMINIDASE"/>
    <property type="match status" value="1"/>
</dbReference>
<evidence type="ECO:0000256" key="1">
    <source>
        <dbReference type="ARBA" id="ARBA00001231"/>
    </source>
</evidence>
<dbReference type="InterPro" id="IPR017853">
    <property type="entry name" value="GH"/>
</dbReference>
<feature type="active site" description="Proton donor" evidence="6">
    <location>
        <position position="314"/>
    </location>
</feature>
<evidence type="ECO:0000256" key="6">
    <source>
        <dbReference type="PIRSR" id="PIRSR625705-1"/>
    </source>
</evidence>
<keyword evidence="4" id="KW-0378">Hydrolase</keyword>
<gene>
    <name evidence="9" type="ORF">AU468_09300</name>
</gene>
<dbReference type="RefSeq" id="WP_103680482.1">
    <property type="nucleotide sequence ID" value="NZ_LPWH01000071.1"/>
</dbReference>
<dbReference type="AlphaFoldDB" id="A0A2S4JMS6"/>
<name>A0A2S4JMS6_9SPIO</name>
<feature type="domain" description="Glycoside hydrolase family 20 catalytic" evidence="7">
    <location>
        <begin position="147"/>
        <end position="484"/>
    </location>
</feature>
<keyword evidence="5" id="KW-0326">Glycosidase</keyword>
<evidence type="ECO:0000313" key="9">
    <source>
        <dbReference type="EMBL" id="POR00834.1"/>
    </source>
</evidence>
<dbReference type="Proteomes" id="UP000237350">
    <property type="component" value="Unassembled WGS sequence"/>
</dbReference>
<proteinExistence type="inferred from homology"/>
<dbReference type="GO" id="GO:0004563">
    <property type="term" value="F:beta-N-acetylhexosaminidase activity"/>
    <property type="evidence" value="ECO:0007669"/>
    <property type="project" value="UniProtKB-EC"/>
</dbReference>
<comment type="catalytic activity">
    <reaction evidence="1">
        <text>Hydrolysis of terminal non-reducing N-acetyl-D-hexosamine residues in N-acetyl-beta-D-hexosaminides.</text>
        <dbReference type="EC" id="3.2.1.52"/>
    </reaction>
</comment>
<dbReference type="Pfam" id="PF02838">
    <property type="entry name" value="Glyco_hydro_20b"/>
    <property type="match status" value="1"/>
</dbReference>
<evidence type="ECO:0000313" key="10">
    <source>
        <dbReference type="Proteomes" id="UP000237350"/>
    </source>
</evidence>
<comment type="similarity">
    <text evidence="2">Belongs to the glycosyl hydrolase 20 family.</text>
</comment>
<dbReference type="InterPro" id="IPR015883">
    <property type="entry name" value="Glyco_hydro_20_cat"/>
</dbReference>
<evidence type="ECO:0000256" key="4">
    <source>
        <dbReference type="ARBA" id="ARBA00022801"/>
    </source>
</evidence>
<evidence type="ECO:0000259" key="7">
    <source>
        <dbReference type="Pfam" id="PF00728"/>
    </source>
</evidence>
<dbReference type="Gene3D" id="3.20.20.80">
    <property type="entry name" value="Glycosidases"/>
    <property type="match status" value="1"/>
</dbReference>
<evidence type="ECO:0000256" key="5">
    <source>
        <dbReference type="ARBA" id="ARBA00023295"/>
    </source>
</evidence>
<dbReference type="InterPro" id="IPR015882">
    <property type="entry name" value="HEX_bac_N"/>
</dbReference>
<dbReference type="SUPFAM" id="SSF51445">
    <property type="entry name" value="(Trans)glycosidases"/>
    <property type="match status" value="1"/>
</dbReference>
<dbReference type="GO" id="GO:0030203">
    <property type="term" value="P:glycosaminoglycan metabolic process"/>
    <property type="evidence" value="ECO:0007669"/>
    <property type="project" value="TreeGrafter"/>
</dbReference>
<accession>A0A2S4JMS6</accession>